<keyword evidence="1" id="KW-0732">Signal</keyword>
<dbReference type="EMBL" id="CP012275">
    <property type="protein sequence ID" value="AMV62673.1"/>
    <property type="molecule type" value="Genomic_DNA"/>
</dbReference>
<keyword evidence="3" id="KW-0378">Hydrolase</keyword>
<reference evidence="5 6" key="1">
    <citation type="journal article" date="2016" name="PLoS ONE">
        <title>The Identification of Novel Diagnostic Marker Genes for the Detection of Beer Spoiling Pediococcus damnosus Strains Using the BlAst Diagnostic Gene findEr.</title>
        <authorList>
            <person name="Behr J."/>
            <person name="Geissler A.J."/>
            <person name="Schmid J."/>
            <person name="Zehe A."/>
            <person name="Vogel R.F."/>
        </authorList>
    </citation>
    <scope>NUCLEOTIDE SEQUENCE [LARGE SCALE GENOMIC DNA]</scope>
    <source>
        <strain evidence="3 6">TMW 2.1533</strain>
        <strain evidence="4 5">TMW 2.1535</strain>
    </source>
</reference>
<dbReference type="Proteomes" id="UP000076244">
    <property type="component" value="Chromosome"/>
</dbReference>
<dbReference type="OrthoDB" id="2249737at2"/>
<dbReference type="KEGG" id="pdm:ADU72_1517"/>
<dbReference type="EC" id="3.2.1.96" evidence="3"/>
<sequence length="287" mass="31603">MNKKLRIKKSILALLAGVSMLGIGVGASSILNDSVSVHAETIAGNSQYSPTIHIKVMVGNKMRDLIPSYAGNGVGKKNMKGILWAPNISGYTPNIKGSINFTYNGTTKLTKLSKKLYYTKTATPVTYKNQKLSKQVKLAPGHDFYNHVPGSKYTAKRTHYGKTYKGKTITINMSGVKKGTKTPYYRCSYKGKNIGWIYGGALANVTSYKTVKKTATVIAKPTNNFYNHVTLSTYATKLTHFGKTYKNKKVTINMQATRQGTKTPYYRCSVSGKNIGWIYGGALSNFR</sequence>
<feature type="domain" description="GW" evidence="2">
    <location>
        <begin position="207"/>
        <end position="287"/>
    </location>
</feature>
<dbReference type="RefSeq" id="WP_046872059.1">
    <property type="nucleotide sequence ID" value="NZ_BAAAXI010000129.1"/>
</dbReference>
<dbReference type="EC" id="3.5.1.28" evidence="3"/>
<evidence type="ECO:0000259" key="2">
    <source>
        <dbReference type="PROSITE" id="PS51780"/>
    </source>
</evidence>
<evidence type="ECO:0000313" key="3">
    <source>
        <dbReference type="EMBL" id="AMV62673.1"/>
    </source>
</evidence>
<evidence type="ECO:0000256" key="1">
    <source>
        <dbReference type="ARBA" id="ARBA00022729"/>
    </source>
</evidence>
<dbReference type="GO" id="GO:0008745">
    <property type="term" value="F:N-acetylmuramoyl-L-alanine amidase activity"/>
    <property type="evidence" value="ECO:0007669"/>
    <property type="project" value="UniProtKB-EC"/>
</dbReference>
<name>A0A0R2H4A0_9LACO</name>
<dbReference type="Proteomes" id="UP000076405">
    <property type="component" value="Chromosome"/>
</dbReference>
<dbReference type="Gene3D" id="2.30.30.170">
    <property type="match status" value="2"/>
</dbReference>
<protein>
    <submittedName>
        <fullName evidence="3">Bifunctional autolysin Atl</fullName>
        <ecNumber evidence="3">3.2.1.96</ecNumber>
        <ecNumber evidence="3">3.5.1.28</ecNumber>
    </submittedName>
</protein>
<proteinExistence type="predicted"/>
<dbReference type="EMBL" id="CP012288">
    <property type="protein sequence ID" value="AMV67444.1"/>
    <property type="molecule type" value="Genomic_DNA"/>
</dbReference>
<dbReference type="InterPro" id="IPR025987">
    <property type="entry name" value="GW_dom"/>
</dbReference>
<accession>A0A0R2H4A0</accession>
<evidence type="ECO:0000313" key="4">
    <source>
        <dbReference type="EMBL" id="AMV67444.1"/>
    </source>
</evidence>
<dbReference type="GO" id="GO:0033925">
    <property type="term" value="F:mannosyl-glycoprotein endo-beta-N-acetylglucosaminidase activity"/>
    <property type="evidence" value="ECO:0007669"/>
    <property type="project" value="UniProtKB-EC"/>
</dbReference>
<dbReference type="PROSITE" id="PS51780">
    <property type="entry name" value="GW"/>
    <property type="match status" value="1"/>
</dbReference>
<evidence type="ECO:0000313" key="6">
    <source>
        <dbReference type="Proteomes" id="UP000076405"/>
    </source>
</evidence>
<gene>
    <name evidence="3" type="ORF">ADU70_1181</name>
    <name evidence="4" type="ORF">ADU72_1517</name>
</gene>
<dbReference type="AlphaFoldDB" id="A0A0R2H4A0"/>
<keyword evidence="3" id="KW-0326">Glycosidase</keyword>
<dbReference type="Pfam" id="PF13457">
    <property type="entry name" value="GW"/>
    <property type="match status" value="2"/>
</dbReference>
<dbReference type="InterPro" id="IPR038200">
    <property type="entry name" value="GW_dom_sf"/>
</dbReference>
<dbReference type="SUPFAM" id="SSF82057">
    <property type="entry name" value="Prokaryotic SH3-related domain"/>
    <property type="match status" value="2"/>
</dbReference>
<keyword evidence="5" id="KW-1185">Reference proteome</keyword>
<evidence type="ECO:0000313" key="5">
    <source>
        <dbReference type="Proteomes" id="UP000076244"/>
    </source>
</evidence>
<organism evidence="3 6">
    <name type="scientific">Pediococcus damnosus</name>
    <dbReference type="NCBI Taxonomy" id="51663"/>
    <lineage>
        <taxon>Bacteria</taxon>
        <taxon>Bacillati</taxon>
        <taxon>Bacillota</taxon>
        <taxon>Bacilli</taxon>
        <taxon>Lactobacillales</taxon>
        <taxon>Lactobacillaceae</taxon>
        <taxon>Pediococcus</taxon>
    </lineage>
</organism>